<proteinExistence type="predicted"/>
<comment type="caution">
    <text evidence="1">The sequence shown here is derived from an EMBL/GenBank/DDBJ whole genome shotgun (WGS) entry which is preliminary data.</text>
</comment>
<sequence>MNAELDAFGEIGKLLSDLGKVEKTQELSETGLNRSFTMRWTCLSLVATRQMLKTNQLLQQYARGTIVTLALHKEVEDVSLDTDELAFRNAREIDERSVAAWACVEKLYQAFARFSEVDDVVNEVKETLRRHEAVMEHIQVEAHDMGLIDRGISTLQSEIDRVTHGLTRQLPGITFDIPTGPTPLKDTFDFLSNPIRSQLLYLQPRLQGLCSISKGQSIREVVEETMNTTRTSSRLVVSDHRLMERQLWRLQDLYVGGAFGFTLELYFLALRQLLMSSASSSTEFTTFYIGAFKTITSDWEQYKNSLGTQQIILNIVCDIAERDRGMFSNHPYPDNITTELLKLLGKMIEGQTSAYIDAAMKELRDIEWRHGDQGFRVRALGAIMNHRSPSGS</sequence>
<protein>
    <submittedName>
        <fullName evidence="1">Uncharacterized protein</fullName>
    </submittedName>
</protein>
<evidence type="ECO:0000313" key="2">
    <source>
        <dbReference type="Proteomes" id="UP001207468"/>
    </source>
</evidence>
<reference evidence="1" key="1">
    <citation type="submission" date="2021-03" db="EMBL/GenBank/DDBJ databases">
        <title>Evolutionary priming and transition to the ectomycorrhizal habit in an iconic lineage of mushroom-forming fungi: is preadaptation a requirement?</title>
        <authorList>
            <consortium name="DOE Joint Genome Institute"/>
            <person name="Looney B.P."/>
            <person name="Miyauchi S."/>
            <person name="Morin E."/>
            <person name="Drula E."/>
            <person name="Courty P.E."/>
            <person name="Chicoki N."/>
            <person name="Fauchery L."/>
            <person name="Kohler A."/>
            <person name="Kuo A."/>
            <person name="LaButti K."/>
            <person name="Pangilinan J."/>
            <person name="Lipzen A."/>
            <person name="Riley R."/>
            <person name="Andreopoulos W."/>
            <person name="He G."/>
            <person name="Johnson J."/>
            <person name="Barry K.W."/>
            <person name="Grigoriev I.V."/>
            <person name="Nagy L."/>
            <person name="Hibbett D."/>
            <person name="Henrissat B."/>
            <person name="Matheny P.B."/>
            <person name="Labbe J."/>
            <person name="Martin A.F."/>
        </authorList>
    </citation>
    <scope>NUCLEOTIDE SEQUENCE</scope>
    <source>
        <strain evidence="1">BPL698</strain>
    </source>
</reference>
<dbReference type="EMBL" id="JAGFNK010000284">
    <property type="protein sequence ID" value="KAI9454076.1"/>
    <property type="molecule type" value="Genomic_DNA"/>
</dbReference>
<evidence type="ECO:0000313" key="1">
    <source>
        <dbReference type="EMBL" id="KAI9454076.1"/>
    </source>
</evidence>
<keyword evidence="2" id="KW-1185">Reference proteome</keyword>
<organism evidence="1 2">
    <name type="scientific">Russula earlei</name>
    <dbReference type="NCBI Taxonomy" id="71964"/>
    <lineage>
        <taxon>Eukaryota</taxon>
        <taxon>Fungi</taxon>
        <taxon>Dikarya</taxon>
        <taxon>Basidiomycota</taxon>
        <taxon>Agaricomycotina</taxon>
        <taxon>Agaricomycetes</taxon>
        <taxon>Russulales</taxon>
        <taxon>Russulaceae</taxon>
        <taxon>Russula</taxon>
    </lineage>
</organism>
<dbReference type="Proteomes" id="UP001207468">
    <property type="component" value="Unassembled WGS sequence"/>
</dbReference>
<gene>
    <name evidence="1" type="ORF">F5148DRAFT_1288803</name>
</gene>
<name>A0ACC0U0J2_9AGAM</name>
<accession>A0ACC0U0J2</accession>